<gene>
    <name evidence="3" type="ORF">LCGC14_1668880</name>
</gene>
<protein>
    <submittedName>
        <fullName evidence="3">Uncharacterized protein</fullName>
    </submittedName>
</protein>
<dbReference type="AlphaFoldDB" id="A0A0F9HSS9"/>
<name>A0A0F9HSS9_9ZZZZ</name>
<evidence type="ECO:0000313" key="3">
    <source>
        <dbReference type="EMBL" id="KKM18122.1"/>
    </source>
</evidence>
<keyword evidence="2" id="KW-0812">Transmembrane</keyword>
<organism evidence="3">
    <name type="scientific">marine sediment metagenome</name>
    <dbReference type="NCBI Taxonomy" id="412755"/>
    <lineage>
        <taxon>unclassified sequences</taxon>
        <taxon>metagenomes</taxon>
        <taxon>ecological metagenomes</taxon>
    </lineage>
</organism>
<feature type="region of interest" description="Disordered" evidence="1">
    <location>
        <begin position="104"/>
        <end position="123"/>
    </location>
</feature>
<sequence>MKSATMKSLNTRGILTLVGVVIGVGYYLTQPRNFDDCTLKYLKDAQTARSAVFVIRACRSKFPPTPPPEVTYDDFLDSPMSNEDFLDAPMDYNSFLDSPMAGDVPIEDPTERFDPSTAVLEVP</sequence>
<reference evidence="3" key="1">
    <citation type="journal article" date="2015" name="Nature">
        <title>Complex archaea that bridge the gap between prokaryotes and eukaryotes.</title>
        <authorList>
            <person name="Spang A."/>
            <person name="Saw J.H."/>
            <person name="Jorgensen S.L."/>
            <person name="Zaremba-Niedzwiedzka K."/>
            <person name="Martijn J."/>
            <person name="Lind A.E."/>
            <person name="van Eijk R."/>
            <person name="Schleper C."/>
            <person name="Guy L."/>
            <person name="Ettema T.J."/>
        </authorList>
    </citation>
    <scope>NUCLEOTIDE SEQUENCE</scope>
</reference>
<comment type="caution">
    <text evidence="3">The sequence shown here is derived from an EMBL/GenBank/DDBJ whole genome shotgun (WGS) entry which is preliminary data.</text>
</comment>
<keyword evidence="2" id="KW-0472">Membrane</keyword>
<accession>A0A0F9HSS9</accession>
<keyword evidence="2" id="KW-1133">Transmembrane helix</keyword>
<evidence type="ECO:0000256" key="1">
    <source>
        <dbReference type="SAM" id="MobiDB-lite"/>
    </source>
</evidence>
<evidence type="ECO:0000256" key="2">
    <source>
        <dbReference type="SAM" id="Phobius"/>
    </source>
</evidence>
<proteinExistence type="predicted"/>
<feature type="transmembrane region" description="Helical" evidence="2">
    <location>
        <begin position="12"/>
        <end position="29"/>
    </location>
</feature>
<dbReference type="EMBL" id="LAZR01014289">
    <property type="protein sequence ID" value="KKM18122.1"/>
    <property type="molecule type" value="Genomic_DNA"/>
</dbReference>